<reference evidence="2" key="1">
    <citation type="submission" date="2020-11" db="EMBL/GenBank/DDBJ databases">
        <authorList>
            <consortium name="DOE Joint Genome Institute"/>
            <person name="Ahrendt S."/>
            <person name="Riley R."/>
            <person name="Andreopoulos W."/>
            <person name="Labutti K."/>
            <person name="Pangilinan J."/>
            <person name="Ruiz-Duenas F.J."/>
            <person name="Barrasa J.M."/>
            <person name="Sanchez-Garcia M."/>
            <person name="Camarero S."/>
            <person name="Miyauchi S."/>
            <person name="Serrano A."/>
            <person name="Linde D."/>
            <person name="Babiker R."/>
            <person name="Drula E."/>
            <person name="Ayuso-Fernandez I."/>
            <person name="Pacheco R."/>
            <person name="Padilla G."/>
            <person name="Ferreira P."/>
            <person name="Barriuso J."/>
            <person name="Kellner H."/>
            <person name="Castanera R."/>
            <person name="Alfaro M."/>
            <person name="Ramirez L."/>
            <person name="Pisabarro A.G."/>
            <person name="Kuo A."/>
            <person name="Tritt A."/>
            <person name="Lipzen A."/>
            <person name="He G."/>
            <person name="Yan M."/>
            <person name="Ng V."/>
            <person name="Cullen D."/>
            <person name="Martin F."/>
            <person name="Rosso M.-N."/>
            <person name="Henrissat B."/>
            <person name="Hibbett D."/>
            <person name="Martinez A.T."/>
            <person name="Grigoriev I.V."/>
        </authorList>
    </citation>
    <scope>NUCLEOTIDE SEQUENCE</scope>
    <source>
        <strain evidence="2">MF-IS2</strain>
    </source>
</reference>
<comment type="caution">
    <text evidence="2">The sequence shown here is derived from an EMBL/GenBank/DDBJ whole genome shotgun (WGS) entry which is preliminary data.</text>
</comment>
<proteinExistence type="predicted"/>
<evidence type="ECO:0000259" key="1">
    <source>
        <dbReference type="Pfam" id="PF01814"/>
    </source>
</evidence>
<dbReference type="CDD" id="cd12108">
    <property type="entry name" value="Hr-like"/>
    <property type="match status" value="1"/>
</dbReference>
<dbReference type="InterPro" id="IPR012312">
    <property type="entry name" value="Hemerythrin-like"/>
</dbReference>
<dbReference type="EMBL" id="MU151230">
    <property type="protein sequence ID" value="KAF9446747.1"/>
    <property type="molecule type" value="Genomic_DNA"/>
</dbReference>
<evidence type="ECO:0000313" key="3">
    <source>
        <dbReference type="Proteomes" id="UP000807342"/>
    </source>
</evidence>
<dbReference type="OrthoDB" id="58416at2759"/>
<sequence>MPFPTDPFEQLHYNMVRAHHTFKLGYNVIIRNLEESESKDAIQKDLPNFLGYCQAWTTSIIAHHDSEEELVFPFLNQKMDFAPEKEAHEAIHKGISDLEAVLLEAKADHSKFNPAQIKEMLVQMKDPLFQHLDSEVEHIKSSELKQVGFGDGELKDLNSRLDKYAQSHGDPFVLVPYMRSHTPPEFKDVWPPMPWILRKVVIPYVLARKYSGYWKYSPYPVS</sequence>
<gene>
    <name evidence="2" type="ORF">P691DRAFT_707945</name>
</gene>
<accession>A0A9P5X8S6</accession>
<dbReference type="Pfam" id="PF01814">
    <property type="entry name" value="Hemerythrin"/>
    <property type="match status" value="1"/>
</dbReference>
<dbReference type="PANTHER" id="PTHR38048">
    <property type="entry name" value="EXPRESSED PROTEIN"/>
    <property type="match status" value="1"/>
</dbReference>
<keyword evidence="3" id="KW-1185">Reference proteome</keyword>
<feature type="domain" description="Hemerythrin-like" evidence="1">
    <location>
        <begin position="13"/>
        <end position="138"/>
    </location>
</feature>
<dbReference type="Gene3D" id="1.20.120.520">
    <property type="entry name" value="nmb1532 protein domain like"/>
    <property type="match status" value="1"/>
</dbReference>
<organism evidence="2 3">
    <name type="scientific">Macrolepiota fuliginosa MF-IS2</name>
    <dbReference type="NCBI Taxonomy" id="1400762"/>
    <lineage>
        <taxon>Eukaryota</taxon>
        <taxon>Fungi</taxon>
        <taxon>Dikarya</taxon>
        <taxon>Basidiomycota</taxon>
        <taxon>Agaricomycotina</taxon>
        <taxon>Agaricomycetes</taxon>
        <taxon>Agaricomycetidae</taxon>
        <taxon>Agaricales</taxon>
        <taxon>Agaricineae</taxon>
        <taxon>Agaricaceae</taxon>
        <taxon>Macrolepiota</taxon>
    </lineage>
</organism>
<dbReference type="Proteomes" id="UP000807342">
    <property type="component" value="Unassembled WGS sequence"/>
</dbReference>
<dbReference type="InterPro" id="IPR053206">
    <property type="entry name" value="Dimeric_xanthone_biosynth"/>
</dbReference>
<dbReference type="PANTHER" id="PTHR38048:SF2">
    <property type="entry name" value="HEMERYTHRIN-LIKE DOMAIN-CONTAINING PROTEIN"/>
    <property type="match status" value="1"/>
</dbReference>
<dbReference type="AlphaFoldDB" id="A0A9P5X8S6"/>
<protein>
    <recommendedName>
        <fullName evidence="1">Hemerythrin-like domain-containing protein</fullName>
    </recommendedName>
</protein>
<name>A0A9P5X8S6_9AGAR</name>
<evidence type="ECO:0000313" key="2">
    <source>
        <dbReference type="EMBL" id="KAF9446747.1"/>
    </source>
</evidence>